<evidence type="ECO:0000259" key="2">
    <source>
        <dbReference type="Pfam" id="PF20408"/>
    </source>
</evidence>
<name>A0AAW1Q6Q8_9CHLO</name>
<dbReference type="EMBL" id="JALJOR010000004">
    <property type="protein sequence ID" value="KAK9817825.1"/>
    <property type="molecule type" value="Genomic_DNA"/>
</dbReference>
<dbReference type="Gene3D" id="3.40.50.1820">
    <property type="entry name" value="alpha/beta hydrolase"/>
    <property type="match status" value="1"/>
</dbReference>
<keyword evidence="4" id="KW-1185">Reference proteome</keyword>
<organism evidence="3 4">
    <name type="scientific">[Myrmecia] bisecta</name>
    <dbReference type="NCBI Taxonomy" id="41462"/>
    <lineage>
        <taxon>Eukaryota</taxon>
        <taxon>Viridiplantae</taxon>
        <taxon>Chlorophyta</taxon>
        <taxon>core chlorophytes</taxon>
        <taxon>Trebouxiophyceae</taxon>
        <taxon>Trebouxiales</taxon>
        <taxon>Trebouxiaceae</taxon>
        <taxon>Myrmecia</taxon>
    </lineage>
</organism>
<dbReference type="Proteomes" id="UP001489004">
    <property type="component" value="Unassembled WGS sequence"/>
</dbReference>
<evidence type="ECO:0000313" key="4">
    <source>
        <dbReference type="Proteomes" id="UP001489004"/>
    </source>
</evidence>
<dbReference type="InterPro" id="IPR026555">
    <property type="entry name" value="NSL3/Tex30"/>
</dbReference>
<dbReference type="PANTHER" id="PTHR13136:SF11">
    <property type="entry name" value="TESTIS-EXPRESSED PROTEIN 30"/>
    <property type="match status" value="1"/>
</dbReference>
<feature type="region of interest" description="Disordered" evidence="1">
    <location>
        <begin position="271"/>
        <end position="301"/>
    </location>
</feature>
<comment type="caution">
    <text evidence="3">The sequence shown here is derived from an EMBL/GenBank/DDBJ whole genome shotgun (WGS) entry which is preliminary data.</text>
</comment>
<dbReference type="InterPro" id="IPR046879">
    <property type="entry name" value="KANL3/Tex30_Abhydrolase"/>
</dbReference>
<feature type="domain" description="KANL3/Tex30 alpha/beta hydrolase-like" evidence="2">
    <location>
        <begin position="107"/>
        <end position="260"/>
    </location>
</feature>
<dbReference type="Pfam" id="PF20408">
    <property type="entry name" value="Abhydrolase_11"/>
    <property type="match status" value="1"/>
</dbReference>
<sequence>MVRCHWQVEQGLSAYVGPGNLAAHKDSEVRHAYCAAEVTGPKDLLQAVFTLPGQYTSKLDQIKDTGVILASHAAPDWKGKILTELAVVLASQGYVVLRFCCKQGQHAHQRLFERALEVCATSPYAQGVRRWLFAGHGRGAQVAALCSAQCHRPVVGLVLLSYPLVQEESMDLSPVTTGATPESAEDVLMGIQQPVLLVMGDADELCRPDAMQACAARMTAAADVRLLVVQDSDHNFKTAQGRGPAIATVRQVAELIVEFVAAVENNTLQSSQLPRANQQQPHECTQPAAASTHSAPLGGQI</sequence>
<dbReference type="SUPFAM" id="SSF53474">
    <property type="entry name" value="alpha/beta-Hydrolases"/>
    <property type="match status" value="1"/>
</dbReference>
<gene>
    <name evidence="3" type="ORF">WJX72_002742</name>
</gene>
<accession>A0AAW1Q6Q8</accession>
<protein>
    <recommendedName>
        <fullName evidence="2">KANL3/Tex30 alpha/beta hydrolase-like domain-containing protein</fullName>
    </recommendedName>
</protein>
<evidence type="ECO:0000256" key="1">
    <source>
        <dbReference type="SAM" id="MobiDB-lite"/>
    </source>
</evidence>
<dbReference type="AlphaFoldDB" id="A0AAW1Q6Q8"/>
<feature type="compositionally biased region" description="Polar residues" evidence="1">
    <location>
        <begin position="271"/>
        <end position="294"/>
    </location>
</feature>
<reference evidence="3 4" key="1">
    <citation type="journal article" date="2024" name="Nat. Commun.">
        <title>Phylogenomics reveals the evolutionary origins of lichenization in chlorophyte algae.</title>
        <authorList>
            <person name="Puginier C."/>
            <person name="Libourel C."/>
            <person name="Otte J."/>
            <person name="Skaloud P."/>
            <person name="Haon M."/>
            <person name="Grisel S."/>
            <person name="Petersen M."/>
            <person name="Berrin J.G."/>
            <person name="Delaux P.M."/>
            <person name="Dal Grande F."/>
            <person name="Keller J."/>
        </authorList>
    </citation>
    <scope>NUCLEOTIDE SEQUENCE [LARGE SCALE GENOMIC DNA]</scope>
    <source>
        <strain evidence="3 4">SAG 2043</strain>
    </source>
</reference>
<dbReference type="InterPro" id="IPR029058">
    <property type="entry name" value="AB_hydrolase_fold"/>
</dbReference>
<evidence type="ECO:0000313" key="3">
    <source>
        <dbReference type="EMBL" id="KAK9817825.1"/>
    </source>
</evidence>
<proteinExistence type="predicted"/>
<dbReference type="PANTHER" id="PTHR13136">
    <property type="entry name" value="TESTIS DEVELOPMENT PROTEIN PRTD"/>
    <property type="match status" value="1"/>
</dbReference>